<keyword evidence="2" id="KW-1185">Reference proteome</keyword>
<gene>
    <name evidence="1" type="ORF">ECRASSUSDP1_LOCUS20458</name>
</gene>
<evidence type="ECO:0000313" key="1">
    <source>
        <dbReference type="EMBL" id="CAI2379051.1"/>
    </source>
</evidence>
<reference evidence="1" key="1">
    <citation type="submission" date="2023-07" db="EMBL/GenBank/DDBJ databases">
        <authorList>
            <consortium name="AG Swart"/>
            <person name="Singh M."/>
            <person name="Singh A."/>
            <person name="Seah K."/>
            <person name="Emmerich C."/>
        </authorList>
    </citation>
    <scope>NUCLEOTIDE SEQUENCE</scope>
    <source>
        <strain evidence="1">DP1</strain>
    </source>
</reference>
<dbReference type="Proteomes" id="UP001295684">
    <property type="component" value="Unassembled WGS sequence"/>
</dbReference>
<comment type="caution">
    <text evidence="1">The sequence shown here is derived from an EMBL/GenBank/DDBJ whole genome shotgun (WGS) entry which is preliminary data.</text>
</comment>
<evidence type="ECO:0000313" key="2">
    <source>
        <dbReference type="Proteomes" id="UP001295684"/>
    </source>
</evidence>
<proteinExistence type="predicted"/>
<organism evidence="1 2">
    <name type="scientific">Euplotes crassus</name>
    <dbReference type="NCBI Taxonomy" id="5936"/>
    <lineage>
        <taxon>Eukaryota</taxon>
        <taxon>Sar</taxon>
        <taxon>Alveolata</taxon>
        <taxon>Ciliophora</taxon>
        <taxon>Intramacronucleata</taxon>
        <taxon>Spirotrichea</taxon>
        <taxon>Hypotrichia</taxon>
        <taxon>Euplotida</taxon>
        <taxon>Euplotidae</taxon>
        <taxon>Moneuplotes</taxon>
    </lineage>
</organism>
<dbReference type="EMBL" id="CAMPGE010020860">
    <property type="protein sequence ID" value="CAI2379051.1"/>
    <property type="molecule type" value="Genomic_DNA"/>
</dbReference>
<dbReference type="AlphaFoldDB" id="A0AAD1XV20"/>
<name>A0AAD1XV20_EUPCR</name>
<sequence>MIREGPIPEMGLPTGQLALEIDEERLGLGGIDECNLPNIFTLLIFYVKFTRIMHAHFLRIIGNLWCVN</sequence>
<protein>
    <submittedName>
        <fullName evidence="1">Uncharacterized protein</fullName>
    </submittedName>
</protein>
<accession>A0AAD1XV20</accession>